<dbReference type="AlphaFoldDB" id="A0A2T6ZB54"/>
<evidence type="ECO:0000313" key="3">
    <source>
        <dbReference type="Proteomes" id="UP000244722"/>
    </source>
</evidence>
<comment type="caution">
    <text evidence="2">The sequence shown here is derived from an EMBL/GenBank/DDBJ whole genome shotgun (WGS) entry which is preliminary data.</text>
</comment>
<dbReference type="Proteomes" id="UP000244722">
    <property type="component" value="Unassembled WGS sequence"/>
</dbReference>
<accession>A0A2T6ZB54</accession>
<keyword evidence="3" id="KW-1185">Reference proteome</keyword>
<proteinExistence type="predicted"/>
<dbReference type="EMBL" id="NESQ01000486">
    <property type="protein sequence ID" value="PUU72676.1"/>
    <property type="molecule type" value="Genomic_DNA"/>
</dbReference>
<gene>
    <name evidence="2" type="ORF">B9Z19DRAFT_1137011</name>
</gene>
<feature type="region of interest" description="Disordered" evidence="1">
    <location>
        <begin position="36"/>
        <end position="77"/>
    </location>
</feature>
<evidence type="ECO:0000313" key="2">
    <source>
        <dbReference type="EMBL" id="PUU72676.1"/>
    </source>
</evidence>
<name>A0A2T6ZB54_TUBBO</name>
<sequence length="203" mass="22318">MAEAEKPKLLQSIRRYTNTQISSVLHSLIRVPSMLQPPSFSDMDNAPNTTPTSSQPTTPSGEESQQVVTGTGDGKGKRMINKEWKTIERQIFLQDLEQVLGNFLKSGGLGLKRALAQEKVWPRNGFGDAWVEGVCPGGEAEAKGNGELDAYAQLLPLSSRPENKTGGAIVSSINGVTKTEYILRRRFSEGQEEMLQELITRRS</sequence>
<dbReference type="OrthoDB" id="4586300at2759"/>
<feature type="compositionally biased region" description="Low complexity" evidence="1">
    <location>
        <begin position="49"/>
        <end position="60"/>
    </location>
</feature>
<organism evidence="2 3">
    <name type="scientific">Tuber borchii</name>
    <name type="common">White truffle</name>
    <dbReference type="NCBI Taxonomy" id="42251"/>
    <lineage>
        <taxon>Eukaryota</taxon>
        <taxon>Fungi</taxon>
        <taxon>Dikarya</taxon>
        <taxon>Ascomycota</taxon>
        <taxon>Pezizomycotina</taxon>
        <taxon>Pezizomycetes</taxon>
        <taxon>Pezizales</taxon>
        <taxon>Tuberaceae</taxon>
        <taxon>Tuber</taxon>
    </lineage>
</organism>
<protein>
    <submittedName>
        <fullName evidence="2">Uncharacterized protein</fullName>
    </submittedName>
</protein>
<reference evidence="2 3" key="1">
    <citation type="submission" date="2017-04" db="EMBL/GenBank/DDBJ databases">
        <title>Draft genome sequence of Tuber borchii Vittad., a whitish edible truffle.</title>
        <authorList>
            <consortium name="DOE Joint Genome Institute"/>
            <person name="Murat C."/>
            <person name="Kuo A."/>
            <person name="Barry K.W."/>
            <person name="Clum A."/>
            <person name="Dockter R.B."/>
            <person name="Fauchery L."/>
            <person name="Iotti M."/>
            <person name="Kohler A."/>
            <person name="Labutti K."/>
            <person name="Lindquist E.A."/>
            <person name="Lipzen A."/>
            <person name="Ohm R.A."/>
            <person name="Wang M."/>
            <person name="Grigoriev I.V."/>
            <person name="Zambonelli A."/>
            <person name="Martin F.M."/>
        </authorList>
    </citation>
    <scope>NUCLEOTIDE SEQUENCE [LARGE SCALE GENOMIC DNA]</scope>
    <source>
        <strain evidence="2 3">Tbo3840</strain>
    </source>
</reference>
<evidence type="ECO:0000256" key="1">
    <source>
        <dbReference type="SAM" id="MobiDB-lite"/>
    </source>
</evidence>